<proteinExistence type="predicted"/>
<evidence type="ECO:0000313" key="4">
    <source>
        <dbReference type="Proteomes" id="UP001596989"/>
    </source>
</evidence>
<evidence type="ECO:0000313" key="3">
    <source>
        <dbReference type="EMBL" id="MFD0958269.1"/>
    </source>
</evidence>
<reference evidence="4" key="1">
    <citation type="journal article" date="2019" name="Int. J. Syst. Evol. Microbiol.">
        <title>The Global Catalogue of Microorganisms (GCM) 10K type strain sequencing project: providing services to taxonomists for standard genome sequencing and annotation.</title>
        <authorList>
            <consortium name="The Broad Institute Genomics Platform"/>
            <consortium name="The Broad Institute Genome Sequencing Center for Infectious Disease"/>
            <person name="Wu L."/>
            <person name="Ma J."/>
        </authorList>
    </citation>
    <scope>NUCLEOTIDE SEQUENCE [LARGE SCALE GENOMIC DNA]</scope>
    <source>
        <strain evidence="4">CCUG 59129</strain>
    </source>
</reference>
<dbReference type="EMBL" id="JBHTJZ010000005">
    <property type="protein sequence ID" value="MFD0958269.1"/>
    <property type="molecule type" value="Genomic_DNA"/>
</dbReference>
<feature type="transmembrane region" description="Helical" evidence="2">
    <location>
        <begin position="91"/>
        <end position="122"/>
    </location>
</feature>
<dbReference type="RefSeq" id="WP_377561972.1">
    <property type="nucleotide sequence ID" value="NZ_JBHTJZ010000005.1"/>
</dbReference>
<keyword evidence="2" id="KW-1133">Transmembrane helix</keyword>
<accession>A0ABW3HL79</accession>
<evidence type="ECO:0000256" key="2">
    <source>
        <dbReference type="SAM" id="Phobius"/>
    </source>
</evidence>
<feature type="transmembrane region" description="Helical" evidence="2">
    <location>
        <begin position="46"/>
        <end position="71"/>
    </location>
</feature>
<protein>
    <recommendedName>
        <fullName evidence="5">DUF4064 domain-containing protein</fullName>
    </recommendedName>
</protein>
<name>A0ABW3HL79_9BACL</name>
<keyword evidence="2" id="KW-0472">Membrane</keyword>
<dbReference type="Proteomes" id="UP001596989">
    <property type="component" value="Unassembled WGS sequence"/>
</dbReference>
<evidence type="ECO:0008006" key="5">
    <source>
        <dbReference type="Google" id="ProtNLM"/>
    </source>
</evidence>
<gene>
    <name evidence="3" type="ORF">ACFQ2I_02615</name>
</gene>
<keyword evidence="2" id="KW-0812">Transmembrane</keyword>
<keyword evidence="4" id="KW-1185">Reference proteome</keyword>
<organism evidence="3 4">
    <name type="scientific">Paenibacillus chungangensis</name>
    <dbReference type="NCBI Taxonomy" id="696535"/>
    <lineage>
        <taxon>Bacteria</taxon>
        <taxon>Bacillati</taxon>
        <taxon>Bacillota</taxon>
        <taxon>Bacilli</taxon>
        <taxon>Bacillales</taxon>
        <taxon>Paenibacillaceae</taxon>
        <taxon>Paenibacillus</taxon>
    </lineage>
</organism>
<sequence length="160" mass="16379">MNNDQNQYENKTPDGGFSTFEPVPPPPGMHGAPETLKHSGLGIASFIIALLAILAAIITLVLTVSFTAEFINMGTLDPESLEAQILDGDSAIVSIMAAGLLFIVSIGLSVIGLILGIVGAVMKNRKKVFSVLGIVLNALIAVGVVVLVIISMVAGAAGAV</sequence>
<evidence type="ECO:0000256" key="1">
    <source>
        <dbReference type="SAM" id="MobiDB-lite"/>
    </source>
</evidence>
<feature type="compositionally biased region" description="Polar residues" evidence="1">
    <location>
        <begin position="1"/>
        <end position="10"/>
    </location>
</feature>
<feature type="transmembrane region" description="Helical" evidence="2">
    <location>
        <begin position="134"/>
        <end position="157"/>
    </location>
</feature>
<feature type="region of interest" description="Disordered" evidence="1">
    <location>
        <begin position="1"/>
        <end position="31"/>
    </location>
</feature>
<comment type="caution">
    <text evidence="3">The sequence shown here is derived from an EMBL/GenBank/DDBJ whole genome shotgun (WGS) entry which is preliminary data.</text>
</comment>